<proteinExistence type="predicted"/>
<sequence>MRSRVLTVGELRVEVTEKRMKNLRMRVPGPDAVVAVSAPHGTPVEVIQRFVHQRHAWIAKQRYLHLHRLVRADQLTDGGAVRHWGRWLEVTRHTGTPSRAWLHEDRLHLRCPDDAAAEKALARFRADEVNLLVPRIVSTYVPLMAVPEPSTIKYRQMKSRWGSCNHRSRAITLNVGLARFPVEALEYVVVHELAHLTHPDHSSDFWALVGSVLPDLESRRRLLRTDGGSSPTTP</sequence>
<dbReference type="InterPro" id="IPR053136">
    <property type="entry name" value="UTP_pyrophosphatase-like"/>
</dbReference>
<evidence type="ECO:0000259" key="1">
    <source>
        <dbReference type="Pfam" id="PF01863"/>
    </source>
</evidence>
<name>A0A3P1TCZ8_9ACTN</name>
<accession>A0A3P1TCZ8</accession>
<dbReference type="Pfam" id="PF01863">
    <property type="entry name" value="YgjP-like"/>
    <property type="match status" value="1"/>
</dbReference>
<dbReference type="Proteomes" id="UP000280819">
    <property type="component" value="Unassembled WGS sequence"/>
</dbReference>
<evidence type="ECO:0000313" key="3">
    <source>
        <dbReference type="Proteomes" id="UP000280819"/>
    </source>
</evidence>
<organism evidence="2 3">
    <name type="scientific">Arachnia propionica</name>
    <dbReference type="NCBI Taxonomy" id="1750"/>
    <lineage>
        <taxon>Bacteria</taxon>
        <taxon>Bacillati</taxon>
        <taxon>Actinomycetota</taxon>
        <taxon>Actinomycetes</taxon>
        <taxon>Propionibacteriales</taxon>
        <taxon>Propionibacteriaceae</taxon>
        <taxon>Arachnia</taxon>
    </lineage>
</organism>
<gene>
    <name evidence="2" type="ORF">EII34_02265</name>
</gene>
<dbReference type="InterPro" id="IPR002725">
    <property type="entry name" value="YgjP-like_metallopeptidase"/>
</dbReference>
<dbReference type="EMBL" id="RQZG01000001">
    <property type="protein sequence ID" value="RRD07331.1"/>
    <property type="molecule type" value="Genomic_DNA"/>
</dbReference>
<evidence type="ECO:0000313" key="2">
    <source>
        <dbReference type="EMBL" id="RRD07331.1"/>
    </source>
</evidence>
<comment type="caution">
    <text evidence="2">The sequence shown here is derived from an EMBL/GenBank/DDBJ whole genome shotgun (WGS) entry which is preliminary data.</text>
</comment>
<dbReference type="CDD" id="cd07344">
    <property type="entry name" value="M48_yhfN_like"/>
    <property type="match status" value="1"/>
</dbReference>
<dbReference type="Gene3D" id="3.30.2010.10">
    <property type="entry name" value="Metalloproteases ('zincins'), catalytic domain"/>
    <property type="match status" value="1"/>
</dbReference>
<feature type="domain" description="YgjP-like metallopeptidase" evidence="1">
    <location>
        <begin position="21"/>
        <end position="224"/>
    </location>
</feature>
<dbReference type="AlphaFoldDB" id="A0A3P1TCZ8"/>
<dbReference type="OrthoDB" id="9811177at2"/>
<dbReference type="PANTHER" id="PTHR30399:SF1">
    <property type="entry name" value="UTP PYROPHOSPHATASE"/>
    <property type="match status" value="1"/>
</dbReference>
<dbReference type="RefSeq" id="WP_124842444.1">
    <property type="nucleotide sequence ID" value="NZ_JAUNKP010000001.1"/>
</dbReference>
<reference evidence="2 3" key="1">
    <citation type="submission" date="2018-11" db="EMBL/GenBank/DDBJ databases">
        <title>Genomes From Bacteria Associated with the Canine Oral Cavity: a Test Case for Automated Genome-Based Taxonomic Assignment.</title>
        <authorList>
            <person name="Coil D.A."/>
            <person name="Jospin G."/>
            <person name="Darling A.E."/>
            <person name="Wallis C."/>
            <person name="Davis I.J."/>
            <person name="Harris S."/>
            <person name="Eisen J.A."/>
            <person name="Holcombe L.J."/>
            <person name="O'Flynn C."/>
        </authorList>
    </citation>
    <scope>NUCLEOTIDE SEQUENCE [LARGE SCALE GENOMIC DNA]</scope>
    <source>
        <strain evidence="2 3">OH887_COT-365</strain>
    </source>
</reference>
<dbReference type="PANTHER" id="PTHR30399">
    <property type="entry name" value="UNCHARACTERIZED PROTEIN YGJP"/>
    <property type="match status" value="1"/>
</dbReference>
<protein>
    <submittedName>
        <fullName evidence="2">M48 family peptidase</fullName>
    </submittedName>
</protein>